<evidence type="ECO:0000313" key="8">
    <source>
        <dbReference type="Proteomes" id="UP000887572"/>
    </source>
</evidence>
<dbReference type="Pfam" id="PF01490">
    <property type="entry name" value="Aa_trans"/>
    <property type="match status" value="1"/>
</dbReference>
<evidence type="ECO:0000313" key="9">
    <source>
        <dbReference type="WBParaSite" id="Gr19_v10_g6095.t1"/>
    </source>
</evidence>
<protein>
    <submittedName>
        <fullName evidence="9">Amino acid transporter transmembrane domain-containing protein</fullName>
    </submittedName>
</protein>
<feature type="domain" description="Amino acid transporter transmembrane" evidence="7">
    <location>
        <begin position="20"/>
        <end position="413"/>
    </location>
</feature>
<accession>A0A914I2T5</accession>
<evidence type="ECO:0000256" key="1">
    <source>
        <dbReference type="ARBA" id="ARBA00004370"/>
    </source>
</evidence>
<dbReference type="AlphaFoldDB" id="A0A914I2T5"/>
<dbReference type="WBParaSite" id="Gr19_v10_g6095.t1">
    <property type="protein sequence ID" value="Gr19_v10_g6095.t1"/>
    <property type="gene ID" value="Gr19_v10_g6095"/>
</dbReference>
<organism evidence="8 9">
    <name type="scientific">Globodera rostochiensis</name>
    <name type="common">Golden nematode worm</name>
    <name type="synonym">Heterodera rostochiensis</name>
    <dbReference type="NCBI Taxonomy" id="31243"/>
    <lineage>
        <taxon>Eukaryota</taxon>
        <taxon>Metazoa</taxon>
        <taxon>Ecdysozoa</taxon>
        <taxon>Nematoda</taxon>
        <taxon>Chromadorea</taxon>
        <taxon>Rhabditida</taxon>
        <taxon>Tylenchina</taxon>
        <taxon>Tylenchomorpha</taxon>
        <taxon>Tylenchoidea</taxon>
        <taxon>Heteroderidae</taxon>
        <taxon>Heteroderinae</taxon>
        <taxon>Globodera</taxon>
    </lineage>
</organism>
<feature type="transmembrane region" description="Helical" evidence="6">
    <location>
        <begin position="296"/>
        <end position="313"/>
    </location>
</feature>
<dbReference type="FunFam" id="1.20.1740.10:FF:000052">
    <property type="entry name" value="Lysine histidine transporter-like 3"/>
    <property type="match status" value="1"/>
</dbReference>
<dbReference type="InterPro" id="IPR013057">
    <property type="entry name" value="AA_transpt_TM"/>
</dbReference>
<evidence type="ECO:0000256" key="5">
    <source>
        <dbReference type="ARBA" id="ARBA00023136"/>
    </source>
</evidence>
<dbReference type="GO" id="GO:0016020">
    <property type="term" value="C:membrane"/>
    <property type="evidence" value="ECO:0007669"/>
    <property type="project" value="UniProtKB-SubCell"/>
</dbReference>
<evidence type="ECO:0000256" key="3">
    <source>
        <dbReference type="ARBA" id="ARBA00022692"/>
    </source>
</evidence>
<feature type="transmembrane region" description="Helical" evidence="6">
    <location>
        <begin position="110"/>
        <end position="131"/>
    </location>
</feature>
<comment type="subcellular location">
    <subcellularLocation>
        <location evidence="1">Membrane</location>
    </subcellularLocation>
</comment>
<feature type="transmembrane region" description="Helical" evidence="6">
    <location>
        <begin position="20"/>
        <end position="39"/>
    </location>
</feature>
<keyword evidence="3 6" id="KW-0812">Transmembrane</keyword>
<feature type="transmembrane region" description="Helical" evidence="6">
    <location>
        <begin position="253"/>
        <end position="276"/>
    </location>
</feature>
<proteinExistence type="predicted"/>
<keyword evidence="8" id="KW-1185">Reference proteome</keyword>
<dbReference type="Proteomes" id="UP000887572">
    <property type="component" value="Unplaced"/>
</dbReference>
<keyword evidence="2" id="KW-0813">Transport</keyword>
<name>A0A914I2T5_GLORO</name>
<feature type="transmembrane region" description="Helical" evidence="6">
    <location>
        <begin position="334"/>
        <end position="351"/>
    </location>
</feature>
<evidence type="ECO:0000256" key="4">
    <source>
        <dbReference type="ARBA" id="ARBA00022989"/>
    </source>
</evidence>
<sequence length="435" mass="48107">MNEIARKSESVDRTSSGLHWALAAFFMVTDMSIGGMVSLPGPIFRIGIHRGLALLVLFGILSCCSAILLGRCWQIVLHRFPEYRQKHCRRPYAEIGFCALGQWMRTLVSIGVNATQFGVATVFLLLCAVNVRNLLHVLFRLDTSECLILLVLALLLLPLTLLKSPNEFWPILFGGLFCTVATFVIIFIGTLVDLFKPTKSSISNVSSAESSDFNNYLNAVGTMLIRLFAFGGHPAMPTIQHDMQNPADFHKSAILGFSVITFFDFLVVLFACFAYGDGLSDSVVGSIRTAGVQQIALGLITANSLLAIILVINPLNQEAEEFFRTPQEFCRRRVLVRSAVLASVLFVAESVPNFGPFLGFVGSSTVPLIALILPFLFHLILSDSETQRQRRKMFIWARRAFYGTVIIFAAFVGCFATFSSLQTLFGAHFLMPCYL</sequence>
<dbReference type="PANTHER" id="PTHR48017">
    <property type="entry name" value="OS05G0424000 PROTEIN-RELATED"/>
    <property type="match status" value="1"/>
</dbReference>
<feature type="transmembrane region" description="Helical" evidence="6">
    <location>
        <begin position="143"/>
        <end position="162"/>
    </location>
</feature>
<reference evidence="9" key="1">
    <citation type="submission" date="2022-11" db="UniProtKB">
        <authorList>
            <consortium name="WormBaseParasite"/>
        </authorList>
    </citation>
    <scope>IDENTIFICATION</scope>
</reference>
<feature type="transmembrane region" description="Helical" evidence="6">
    <location>
        <begin position="401"/>
        <end position="421"/>
    </location>
</feature>
<feature type="transmembrane region" description="Helical" evidence="6">
    <location>
        <begin position="168"/>
        <end position="192"/>
    </location>
</feature>
<evidence type="ECO:0000256" key="2">
    <source>
        <dbReference type="ARBA" id="ARBA00022448"/>
    </source>
</evidence>
<feature type="transmembrane region" description="Helical" evidence="6">
    <location>
        <begin position="51"/>
        <end position="76"/>
    </location>
</feature>
<feature type="transmembrane region" description="Helical" evidence="6">
    <location>
        <begin position="357"/>
        <end position="381"/>
    </location>
</feature>
<evidence type="ECO:0000256" key="6">
    <source>
        <dbReference type="SAM" id="Phobius"/>
    </source>
</evidence>
<keyword evidence="5 6" id="KW-0472">Membrane</keyword>
<keyword evidence="4 6" id="KW-1133">Transmembrane helix</keyword>
<evidence type="ECO:0000259" key="7">
    <source>
        <dbReference type="Pfam" id="PF01490"/>
    </source>
</evidence>